<dbReference type="Gene3D" id="3.40.50.2000">
    <property type="entry name" value="Glycogen Phosphorylase B"/>
    <property type="match status" value="2"/>
</dbReference>
<evidence type="ECO:0008006" key="4">
    <source>
        <dbReference type="Google" id="ProtNLM"/>
    </source>
</evidence>
<feature type="domain" description="Glycosyl transferase family 1" evidence="1">
    <location>
        <begin position="182"/>
        <end position="347"/>
    </location>
</feature>
<dbReference type="PANTHER" id="PTHR12526">
    <property type="entry name" value="GLYCOSYLTRANSFERASE"/>
    <property type="match status" value="1"/>
</dbReference>
<dbReference type="InterPro" id="IPR028098">
    <property type="entry name" value="Glyco_trans_4-like_N"/>
</dbReference>
<reference evidence="3" key="1">
    <citation type="submission" date="2018-06" db="EMBL/GenBank/DDBJ databases">
        <authorList>
            <person name="Zhirakovskaya E."/>
        </authorList>
    </citation>
    <scope>NUCLEOTIDE SEQUENCE</scope>
</reference>
<dbReference type="Pfam" id="PF13439">
    <property type="entry name" value="Glyco_transf_4"/>
    <property type="match status" value="1"/>
</dbReference>
<evidence type="ECO:0000313" key="3">
    <source>
        <dbReference type="EMBL" id="VAW53752.1"/>
    </source>
</evidence>
<protein>
    <recommendedName>
        <fullName evidence="4">Glycosyltransferase</fullName>
    </recommendedName>
</protein>
<gene>
    <name evidence="3" type="ORF">MNBD_GAMMA05-1251</name>
</gene>
<dbReference type="Pfam" id="PF00534">
    <property type="entry name" value="Glycos_transf_1"/>
    <property type="match status" value="1"/>
</dbReference>
<accession>A0A3B0WRQ9</accession>
<organism evidence="3">
    <name type="scientific">hydrothermal vent metagenome</name>
    <dbReference type="NCBI Taxonomy" id="652676"/>
    <lineage>
        <taxon>unclassified sequences</taxon>
        <taxon>metagenomes</taxon>
        <taxon>ecological metagenomes</taxon>
    </lineage>
</organism>
<dbReference type="SUPFAM" id="SSF53756">
    <property type="entry name" value="UDP-Glycosyltransferase/glycogen phosphorylase"/>
    <property type="match status" value="1"/>
</dbReference>
<dbReference type="GO" id="GO:0016757">
    <property type="term" value="F:glycosyltransferase activity"/>
    <property type="evidence" value="ECO:0007669"/>
    <property type="project" value="InterPro"/>
</dbReference>
<dbReference type="EMBL" id="UOFE01000035">
    <property type="protein sequence ID" value="VAW53752.1"/>
    <property type="molecule type" value="Genomic_DNA"/>
</dbReference>
<evidence type="ECO:0000259" key="1">
    <source>
        <dbReference type="Pfam" id="PF00534"/>
    </source>
</evidence>
<proteinExistence type="predicted"/>
<dbReference type="PANTHER" id="PTHR12526:SF630">
    <property type="entry name" value="GLYCOSYLTRANSFERASE"/>
    <property type="match status" value="1"/>
</dbReference>
<dbReference type="AlphaFoldDB" id="A0A3B0WRQ9"/>
<name>A0A3B0WRQ9_9ZZZZ</name>
<feature type="domain" description="Glycosyltransferase subfamily 4-like N-terminal" evidence="2">
    <location>
        <begin position="17"/>
        <end position="175"/>
    </location>
</feature>
<dbReference type="InterPro" id="IPR001296">
    <property type="entry name" value="Glyco_trans_1"/>
</dbReference>
<evidence type="ECO:0000259" key="2">
    <source>
        <dbReference type="Pfam" id="PF13439"/>
    </source>
</evidence>
<sequence length="374" mass="41483">MSIIKVLHLRCSGALLGAENVVLELSSSLSEKHGYQSIVGVLHDTRDPYPEIAEQAKMRNIPVHVFKTNKTIDLTCIRAIKNYIKKENIDIVHTHGYREDIYASLTFTDATKVATNHLWKKSNFTLKLYAFADSIFMMFFKKVIAVSQPILDEMRAIPYLQNKNLSLIANGIDTVRFSPENKSTIRQELNIANDVIVMATVSSLTTEKAHTYLLTALGKRLKIDSNFHLLIIGEGPQRSDIEKQIQQLHLAKHVTLLGKRNDIDKIHIGLDIYILPSLKEGLPMSLLEAMACGTASIATNVGDIASCVIDGDTGMLVEAGNSDAIYGAIDALISSPEKRKNIARAGNQIIGKKFSNEKMIQTHAELYKTLLANN</sequence>